<protein>
    <recommendedName>
        <fullName evidence="3">Transposase</fullName>
    </recommendedName>
</protein>
<name>A0ABM9IF96_9BACT</name>
<dbReference type="Proteomes" id="UP001161497">
    <property type="component" value="Chromosome"/>
</dbReference>
<sequence>MTIDPPITIRFSKPLSIKLFKHWIKEIFENRPNSFNLWGHPIWLGPTKVHVYNIDCYYWKTFFLDITHNGIIAIMPNDRYMDIAYVGDKFVCRHCGYVSDADRVGAYNLKKRVKDPEISLWTPRDRVKAILSLRFSFRN</sequence>
<evidence type="ECO:0000313" key="2">
    <source>
        <dbReference type="Proteomes" id="UP001161497"/>
    </source>
</evidence>
<reference evidence="1" key="1">
    <citation type="submission" date="2023-03" db="EMBL/GenBank/DDBJ databases">
        <authorList>
            <person name="Cremers G."/>
            <person name="Picone N."/>
        </authorList>
    </citation>
    <scope>NUCLEOTIDE SEQUENCE</scope>
    <source>
        <strain evidence="1">Sample_alias</strain>
    </source>
</reference>
<organism evidence="1 2">
    <name type="scientific">Candidatus Methylacidiphilum fumarolicum</name>
    <dbReference type="NCBI Taxonomy" id="591154"/>
    <lineage>
        <taxon>Bacteria</taxon>
        <taxon>Pseudomonadati</taxon>
        <taxon>Verrucomicrobiota</taxon>
        <taxon>Methylacidiphilae</taxon>
        <taxon>Methylacidiphilales</taxon>
        <taxon>Methylacidiphilaceae</taxon>
        <taxon>Methylacidiphilum (ex Ratnadevi et al. 2023)</taxon>
    </lineage>
</organism>
<accession>A0ABM9IF96</accession>
<gene>
    <name evidence="1" type="ORF">MFUM_2076</name>
</gene>
<evidence type="ECO:0000313" key="1">
    <source>
        <dbReference type="EMBL" id="CAI9086392.1"/>
    </source>
</evidence>
<dbReference type="EMBL" id="OX458932">
    <property type="protein sequence ID" value="CAI9086392.1"/>
    <property type="molecule type" value="Genomic_DNA"/>
</dbReference>
<proteinExistence type="predicted"/>
<keyword evidence="2" id="KW-1185">Reference proteome</keyword>
<evidence type="ECO:0008006" key="3">
    <source>
        <dbReference type="Google" id="ProtNLM"/>
    </source>
</evidence>
<dbReference type="RefSeq" id="WP_009059481.1">
    <property type="nucleotide sequence ID" value="NZ_JAHXRZ010000001.1"/>
</dbReference>